<gene>
    <name evidence="1" type="ORF">GCM10010991_25050</name>
</gene>
<proteinExistence type="predicted"/>
<comment type="caution">
    <text evidence="1">The sequence shown here is derived from an EMBL/GenBank/DDBJ whole genome shotgun (WGS) entry which is preliminary data.</text>
</comment>
<dbReference type="AlphaFoldDB" id="A0A918DD10"/>
<protein>
    <recommendedName>
        <fullName evidence="3">Cupin domain-containing protein</fullName>
    </recommendedName>
</protein>
<sequence length="139" mass="15462">MLNGTPDPSGFDWPEDLKREFLTAGQNGCVGSTLVSESDRVRVWSLRLAPGQRIGFHKHVLDYFWTAVTPGRAISHMDDGRTVEAVYEAGSTMHHRYAPGAFKIHDLQNVGDTDLVFTTVEFLDSQNPPLDIPPGVRRV</sequence>
<dbReference type="EMBL" id="BMLP01000005">
    <property type="protein sequence ID" value="GGO34375.1"/>
    <property type="molecule type" value="Genomic_DNA"/>
</dbReference>
<dbReference type="Gene3D" id="2.60.120.10">
    <property type="entry name" value="Jelly Rolls"/>
    <property type="match status" value="1"/>
</dbReference>
<dbReference type="Proteomes" id="UP000598196">
    <property type="component" value="Unassembled WGS sequence"/>
</dbReference>
<reference evidence="1 2" key="1">
    <citation type="journal article" date="2014" name="Int. J. Syst. Evol. Microbiol.">
        <title>Complete genome sequence of Corynebacterium casei LMG S-19264T (=DSM 44701T), isolated from a smear-ripened cheese.</title>
        <authorList>
            <consortium name="US DOE Joint Genome Institute (JGI-PGF)"/>
            <person name="Walter F."/>
            <person name="Albersmeier A."/>
            <person name="Kalinowski J."/>
            <person name="Ruckert C."/>
        </authorList>
    </citation>
    <scope>NUCLEOTIDE SEQUENCE [LARGE SCALE GENOMIC DNA]</scope>
    <source>
        <strain evidence="1 2">CGMCC 1.7029</strain>
    </source>
</reference>
<evidence type="ECO:0000313" key="2">
    <source>
        <dbReference type="Proteomes" id="UP000598196"/>
    </source>
</evidence>
<dbReference type="InterPro" id="IPR011051">
    <property type="entry name" value="RmlC_Cupin_sf"/>
</dbReference>
<evidence type="ECO:0000313" key="1">
    <source>
        <dbReference type="EMBL" id="GGO34375.1"/>
    </source>
</evidence>
<dbReference type="RefSeq" id="WP_146287626.1">
    <property type="nucleotide sequence ID" value="NZ_BMLP01000005.1"/>
</dbReference>
<name>A0A918DD10_9RHOB</name>
<organism evidence="1 2">
    <name type="scientific">Gemmobacter aquaticus</name>
    <dbReference type="NCBI Taxonomy" id="490185"/>
    <lineage>
        <taxon>Bacteria</taxon>
        <taxon>Pseudomonadati</taxon>
        <taxon>Pseudomonadota</taxon>
        <taxon>Alphaproteobacteria</taxon>
        <taxon>Rhodobacterales</taxon>
        <taxon>Paracoccaceae</taxon>
        <taxon>Gemmobacter</taxon>
    </lineage>
</organism>
<dbReference type="OrthoDB" id="9800684at2"/>
<keyword evidence="2" id="KW-1185">Reference proteome</keyword>
<accession>A0A918DD10</accession>
<dbReference type="InterPro" id="IPR014710">
    <property type="entry name" value="RmlC-like_jellyroll"/>
</dbReference>
<dbReference type="SUPFAM" id="SSF51182">
    <property type="entry name" value="RmlC-like cupins"/>
    <property type="match status" value="1"/>
</dbReference>
<evidence type="ECO:0008006" key="3">
    <source>
        <dbReference type="Google" id="ProtNLM"/>
    </source>
</evidence>